<dbReference type="Proteomes" id="UP000321039">
    <property type="component" value="Unassembled WGS sequence"/>
</dbReference>
<gene>
    <name evidence="2" type="ORF">FV139_08595</name>
</gene>
<name>A0A5C9A2Y0_9GAMM</name>
<sequence>MQSSESNPEAGAGNNNSRLILLLIAGLPVTMILAATWLWFFVVRGDLDIVGALGTANRGSLVQPPRQLAETGLLTRTGEEFEFFGEEPQWTFVVANPGNRCDSDCEHLLYLTRQIHLALGKEYNRVRRFYLGDTPLAETRLAVERLSDDHPLAEDFPSYMAQEHGKLLPLQGSSANLQALFPERAEAPDTWYLVDPAGWIMMSYDDSVSYKDVIADLKFLLKNSSN</sequence>
<comment type="caution">
    <text evidence="2">The sequence shown here is derived from an EMBL/GenBank/DDBJ whole genome shotgun (WGS) entry which is preliminary data.</text>
</comment>
<reference evidence="2 3" key="1">
    <citation type="submission" date="2019-08" db="EMBL/GenBank/DDBJ databases">
        <title>Parahaliea maris sp. nov., isolated from the surface seawater.</title>
        <authorList>
            <person name="Liu Y."/>
        </authorList>
    </citation>
    <scope>NUCLEOTIDE SEQUENCE [LARGE SCALE GENOMIC DNA]</scope>
    <source>
        <strain evidence="2 3">HSLHS9</strain>
    </source>
</reference>
<evidence type="ECO:0008006" key="4">
    <source>
        <dbReference type="Google" id="ProtNLM"/>
    </source>
</evidence>
<feature type="transmembrane region" description="Helical" evidence="1">
    <location>
        <begin position="20"/>
        <end position="42"/>
    </location>
</feature>
<evidence type="ECO:0000256" key="1">
    <source>
        <dbReference type="SAM" id="Phobius"/>
    </source>
</evidence>
<keyword evidence="1" id="KW-1133">Transmembrane helix</keyword>
<dbReference type="EMBL" id="VRZA01000003">
    <property type="protein sequence ID" value="TXS93691.1"/>
    <property type="molecule type" value="Genomic_DNA"/>
</dbReference>
<dbReference type="AlphaFoldDB" id="A0A5C9A2Y0"/>
<dbReference type="RefSeq" id="WP_148068035.1">
    <property type="nucleotide sequence ID" value="NZ_VRZA01000003.1"/>
</dbReference>
<keyword evidence="1" id="KW-0812">Transmembrane</keyword>
<keyword evidence="1" id="KW-0472">Membrane</keyword>
<protein>
    <recommendedName>
        <fullName evidence="4">Thioredoxin domain-containing protein</fullName>
    </recommendedName>
</protein>
<proteinExistence type="predicted"/>
<evidence type="ECO:0000313" key="3">
    <source>
        <dbReference type="Proteomes" id="UP000321039"/>
    </source>
</evidence>
<evidence type="ECO:0000313" key="2">
    <source>
        <dbReference type="EMBL" id="TXS93691.1"/>
    </source>
</evidence>
<accession>A0A5C9A2Y0</accession>
<organism evidence="2 3">
    <name type="scientific">Parahaliea maris</name>
    <dbReference type="NCBI Taxonomy" id="2716870"/>
    <lineage>
        <taxon>Bacteria</taxon>
        <taxon>Pseudomonadati</taxon>
        <taxon>Pseudomonadota</taxon>
        <taxon>Gammaproteobacteria</taxon>
        <taxon>Cellvibrionales</taxon>
        <taxon>Halieaceae</taxon>
        <taxon>Parahaliea</taxon>
    </lineage>
</organism>
<keyword evidence="3" id="KW-1185">Reference proteome</keyword>